<dbReference type="InterPro" id="IPR036388">
    <property type="entry name" value="WH-like_DNA-bd_sf"/>
</dbReference>
<dbReference type="SUPFAM" id="SSF46785">
    <property type="entry name" value="Winged helix' DNA-binding domain"/>
    <property type="match status" value="1"/>
</dbReference>
<evidence type="ECO:0000313" key="3">
    <source>
        <dbReference type="Proteomes" id="UP000325827"/>
    </source>
</evidence>
<dbReference type="Proteomes" id="UP000325827">
    <property type="component" value="Unassembled WGS sequence"/>
</dbReference>
<dbReference type="InterPro" id="IPR005149">
    <property type="entry name" value="Tscrpt_reg_PadR_N"/>
</dbReference>
<comment type="caution">
    <text evidence="2">The sequence shown here is derived from an EMBL/GenBank/DDBJ whole genome shotgun (WGS) entry which is preliminary data.</text>
</comment>
<proteinExistence type="predicted"/>
<dbReference type="EMBL" id="VYSA01000004">
    <property type="protein sequence ID" value="KAA9105944.1"/>
    <property type="molecule type" value="Genomic_DNA"/>
</dbReference>
<dbReference type="RefSeq" id="WP_150450086.1">
    <property type="nucleotide sequence ID" value="NZ_VYSA01000004.1"/>
</dbReference>
<evidence type="ECO:0000313" key="2">
    <source>
        <dbReference type="EMBL" id="KAA9105944.1"/>
    </source>
</evidence>
<name>A0A5J5IXI4_9MICO</name>
<dbReference type="Pfam" id="PF03551">
    <property type="entry name" value="PadR"/>
    <property type="match status" value="1"/>
</dbReference>
<gene>
    <name evidence="2" type="ORF">F6B43_16410</name>
</gene>
<feature type="domain" description="Transcription regulator PadR N-terminal" evidence="1">
    <location>
        <begin position="10"/>
        <end position="81"/>
    </location>
</feature>
<organism evidence="2 3">
    <name type="scientific">Microbacterium rhizomatis</name>
    <dbReference type="NCBI Taxonomy" id="1631477"/>
    <lineage>
        <taxon>Bacteria</taxon>
        <taxon>Bacillati</taxon>
        <taxon>Actinomycetota</taxon>
        <taxon>Actinomycetes</taxon>
        <taxon>Micrococcales</taxon>
        <taxon>Microbacteriaceae</taxon>
        <taxon>Microbacterium</taxon>
    </lineage>
</organism>
<dbReference type="PANTHER" id="PTHR33169:SF13">
    <property type="entry name" value="PADR-FAMILY TRANSCRIPTIONAL REGULATOR"/>
    <property type="match status" value="1"/>
</dbReference>
<accession>A0A5J5IXI4</accession>
<dbReference type="InterPro" id="IPR036390">
    <property type="entry name" value="WH_DNA-bd_sf"/>
</dbReference>
<sequence>MSVTDLQFAVLSSLASGRRHGYGLLRDAEEQLEKPLPVATAYAALEVMVSKGWIITDGEEVVQSRTRRYYVLSPAGSQTLEARADQLEAQARLAHQRLRDAPGKAATA</sequence>
<protein>
    <submittedName>
        <fullName evidence="2">PadR family transcriptional regulator</fullName>
    </submittedName>
</protein>
<keyword evidence="3" id="KW-1185">Reference proteome</keyword>
<dbReference type="Gene3D" id="1.10.10.10">
    <property type="entry name" value="Winged helix-like DNA-binding domain superfamily/Winged helix DNA-binding domain"/>
    <property type="match status" value="1"/>
</dbReference>
<dbReference type="PANTHER" id="PTHR33169">
    <property type="entry name" value="PADR-FAMILY TRANSCRIPTIONAL REGULATOR"/>
    <property type="match status" value="1"/>
</dbReference>
<evidence type="ECO:0000259" key="1">
    <source>
        <dbReference type="Pfam" id="PF03551"/>
    </source>
</evidence>
<dbReference type="AlphaFoldDB" id="A0A5J5IXI4"/>
<reference evidence="3" key="1">
    <citation type="submission" date="2019-09" db="EMBL/GenBank/DDBJ databases">
        <title>Mumia zhuanghuii sp. nov. isolated from the intestinal contents of plateau pika (Ochotona curzoniae) in the Qinghai-Tibet plateau of China.</title>
        <authorList>
            <person name="Tian Z."/>
        </authorList>
    </citation>
    <scope>NUCLEOTIDE SEQUENCE [LARGE SCALE GENOMIC DNA]</scope>
    <source>
        <strain evidence="3">JCM 30598</strain>
    </source>
</reference>
<dbReference type="InterPro" id="IPR052509">
    <property type="entry name" value="Metal_resp_DNA-bind_regulator"/>
</dbReference>
<dbReference type="OrthoDB" id="122286at2"/>